<feature type="repeat" description="PPR" evidence="3">
    <location>
        <begin position="633"/>
        <end position="667"/>
    </location>
</feature>
<evidence type="ECO:0000256" key="3">
    <source>
        <dbReference type="PROSITE-ProRule" id="PRU00708"/>
    </source>
</evidence>
<keyword evidence="2" id="KW-0677">Repeat</keyword>
<dbReference type="Pfam" id="PF12854">
    <property type="entry name" value="PPR_1"/>
    <property type="match status" value="2"/>
</dbReference>
<dbReference type="PANTHER" id="PTHR46128:SF108">
    <property type="entry name" value="PENTACOTRIPEPTIDE-REPEAT REGION OF PRORP DOMAIN-CONTAINING PROTEIN"/>
    <property type="match status" value="1"/>
</dbReference>
<dbReference type="SUPFAM" id="SSF81901">
    <property type="entry name" value="HCP-like"/>
    <property type="match status" value="1"/>
</dbReference>
<gene>
    <name evidence="4" type="ORF">G2W53_031328</name>
</gene>
<proteinExistence type="inferred from homology"/>
<feature type="repeat" description="PPR" evidence="3">
    <location>
        <begin position="738"/>
        <end position="773"/>
    </location>
</feature>
<evidence type="ECO:0000313" key="5">
    <source>
        <dbReference type="Proteomes" id="UP000634136"/>
    </source>
</evidence>
<name>A0A834T852_9FABA</name>
<dbReference type="Gene3D" id="1.25.40.10">
    <property type="entry name" value="Tetratricopeptide repeat domain"/>
    <property type="match status" value="4"/>
</dbReference>
<comment type="caution">
    <text evidence="4">The sequence shown here is derived from an EMBL/GenBank/DDBJ whole genome shotgun (WGS) entry which is preliminary data.</text>
</comment>
<feature type="repeat" description="PPR" evidence="3">
    <location>
        <begin position="809"/>
        <end position="843"/>
    </location>
</feature>
<feature type="repeat" description="PPR" evidence="3">
    <location>
        <begin position="598"/>
        <end position="632"/>
    </location>
</feature>
<reference evidence="4" key="1">
    <citation type="submission" date="2020-09" db="EMBL/GenBank/DDBJ databases">
        <title>Genome-Enabled Discovery of Anthraquinone Biosynthesis in Senna tora.</title>
        <authorList>
            <person name="Kang S.-H."/>
            <person name="Pandey R.P."/>
            <person name="Lee C.-M."/>
            <person name="Sim J.-S."/>
            <person name="Jeong J.-T."/>
            <person name="Choi B.-S."/>
            <person name="Jung M."/>
            <person name="Ginzburg D."/>
            <person name="Zhao K."/>
            <person name="Won S.Y."/>
            <person name="Oh T.-J."/>
            <person name="Yu Y."/>
            <person name="Kim N.-H."/>
            <person name="Lee O.R."/>
            <person name="Lee T.-H."/>
            <person name="Bashyal P."/>
            <person name="Kim T.-S."/>
            <person name="Lee W.-H."/>
            <person name="Kawkins C."/>
            <person name="Kim C.-K."/>
            <person name="Kim J.S."/>
            <person name="Ahn B.O."/>
            <person name="Rhee S.Y."/>
            <person name="Sohng J.K."/>
        </authorList>
    </citation>
    <scope>NUCLEOTIDE SEQUENCE</scope>
    <source>
        <tissue evidence="4">Leaf</tissue>
    </source>
</reference>
<dbReference type="EMBL" id="JAAIUW010000009">
    <property type="protein sequence ID" value="KAF7817359.1"/>
    <property type="molecule type" value="Genomic_DNA"/>
</dbReference>
<dbReference type="OrthoDB" id="185373at2759"/>
<dbReference type="Pfam" id="PF13041">
    <property type="entry name" value="PPR_2"/>
    <property type="match status" value="3"/>
</dbReference>
<accession>A0A834T852</accession>
<organism evidence="4 5">
    <name type="scientific">Senna tora</name>
    <dbReference type="NCBI Taxonomy" id="362788"/>
    <lineage>
        <taxon>Eukaryota</taxon>
        <taxon>Viridiplantae</taxon>
        <taxon>Streptophyta</taxon>
        <taxon>Embryophyta</taxon>
        <taxon>Tracheophyta</taxon>
        <taxon>Spermatophyta</taxon>
        <taxon>Magnoliopsida</taxon>
        <taxon>eudicotyledons</taxon>
        <taxon>Gunneridae</taxon>
        <taxon>Pentapetalae</taxon>
        <taxon>rosids</taxon>
        <taxon>fabids</taxon>
        <taxon>Fabales</taxon>
        <taxon>Fabaceae</taxon>
        <taxon>Caesalpinioideae</taxon>
        <taxon>Cassia clade</taxon>
        <taxon>Senna</taxon>
    </lineage>
</organism>
<feature type="repeat" description="PPR" evidence="3">
    <location>
        <begin position="703"/>
        <end position="737"/>
    </location>
</feature>
<dbReference type="InterPro" id="IPR002885">
    <property type="entry name" value="PPR_rpt"/>
</dbReference>
<dbReference type="InterPro" id="IPR050872">
    <property type="entry name" value="PPR_P_subfamily"/>
</dbReference>
<sequence length="860" mass="97142">MSGMKAPGDIIEGIGEDDRDCSFVSVKTRSEFSAHLGKINQKVELIWLKVRRGNKTLKLRARIVQQKNSILQRKYTIQAATDPRHIADIGDLTLEQCTELQEMSKKYVDVKSKELRRSCIKYDWKMKVEKHLPDQCCSVVSSVLFMPLEGEHCVHTTTGRCMAWFSAAVSSGVPLVFVNIQTEQILHSEKTNVWTRETGRSKQQNHNTTNQRMQGIRLWYLPGVAEMSIELIPRRKEVCFGMEIKRTEEGFLCINSVMEGSAAERAGVRQVCEEATESGFLLVMSRLDGKSVMPSTVCSAAMAVPLRSAVAKPACLPPNPSLVTSITSLLQTLNPQNPHPSNLTSQPLQQFSSHLNPTLVIHVVNNQTNPYHALFFFNWASNPQPNPNNYSHTHSCYLAITDLLLSHSLFSTAFSLLHNSHNLSDFIIARFIKAFGDRGDIRGAIHWFHKVKSFLRGRCLFSYNAILGVLVRANRVNLANAFYDQIVKEGVVKPNVYTYTTMIRGFCKMGMLENARKVFDEMKCDPNLITYNTMINVFCKKGEMESARRVFDRMLESKNCMPDVVTYTTLIDGYCKKGELHEAMKCMTEMAKQGCQPNVLTYNALVEGLCLNGNVDEGKRMMTRMRLNGLKDNVVTHTSILKGFCIVGKSDEAIKHMKEMVSLGMNPDVKSYGIIINEYCKIRKPYEAISLLREMRARSIKPSVSSFNAVFRVLVDLGKLQEAIVLLKQMPQMGCSPNFLSYSTVICGLCEAKGRMQEAEELVRDMVQNGHNLDATMYSCLLRGYCEEGKEEMALQTVYDIISNNYVINLESFSTFVKKLCAKGYVKEVETIYEEMRRRCPVPEPDASAYKMVLLLAKMS</sequence>
<evidence type="ECO:0000256" key="2">
    <source>
        <dbReference type="ARBA" id="ARBA00022737"/>
    </source>
</evidence>
<dbReference type="InterPro" id="IPR011990">
    <property type="entry name" value="TPR-like_helical_dom_sf"/>
</dbReference>
<feature type="repeat" description="PPR" evidence="3">
    <location>
        <begin position="668"/>
        <end position="702"/>
    </location>
</feature>
<dbReference type="PROSITE" id="PS51375">
    <property type="entry name" value="PPR"/>
    <property type="match status" value="10"/>
</dbReference>
<feature type="repeat" description="PPR" evidence="3">
    <location>
        <begin position="774"/>
        <end position="808"/>
    </location>
</feature>
<dbReference type="Proteomes" id="UP000634136">
    <property type="component" value="Unassembled WGS sequence"/>
</dbReference>
<dbReference type="Pfam" id="PF13812">
    <property type="entry name" value="PPR_3"/>
    <property type="match status" value="1"/>
</dbReference>
<feature type="repeat" description="PPR" evidence="3">
    <location>
        <begin position="527"/>
        <end position="562"/>
    </location>
</feature>
<keyword evidence="5" id="KW-1185">Reference proteome</keyword>
<dbReference type="AlphaFoldDB" id="A0A834T852"/>
<dbReference type="PANTHER" id="PTHR46128">
    <property type="entry name" value="MITOCHONDRIAL GROUP I INTRON SPLICING FACTOR CCM1"/>
    <property type="match status" value="1"/>
</dbReference>
<dbReference type="SUPFAM" id="SSF48452">
    <property type="entry name" value="TPR-like"/>
    <property type="match status" value="1"/>
</dbReference>
<dbReference type="Pfam" id="PF01535">
    <property type="entry name" value="PPR"/>
    <property type="match status" value="2"/>
</dbReference>
<feature type="repeat" description="PPR" evidence="3">
    <location>
        <begin position="495"/>
        <end position="525"/>
    </location>
</feature>
<protein>
    <submittedName>
        <fullName evidence="4">Pentatricopeptide repeat-containing protein</fullName>
    </submittedName>
</protein>
<evidence type="ECO:0000313" key="4">
    <source>
        <dbReference type="EMBL" id="KAF7817359.1"/>
    </source>
</evidence>
<evidence type="ECO:0000256" key="1">
    <source>
        <dbReference type="ARBA" id="ARBA00007626"/>
    </source>
</evidence>
<dbReference type="NCBIfam" id="TIGR00756">
    <property type="entry name" value="PPR"/>
    <property type="match status" value="10"/>
</dbReference>
<feature type="repeat" description="PPR" evidence="3">
    <location>
        <begin position="563"/>
        <end position="597"/>
    </location>
</feature>
<comment type="similarity">
    <text evidence="1">Belongs to the PPR family. P subfamily.</text>
</comment>